<accession>A0A2T7PQY0</accession>
<comment type="caution">
    <text evidence="1">The sequence shown here is derived from an EMBL/GenBank/DDBJ whole genome shotgun (WGS) entry which is preliminary data.</text>
</comment>
<proteinExistence type="predicted"/>
<organism evidence="1 2">
    <name type="scientific">Pomacea canaliculata</name>
    <name type="common">Golden apple snail</name>
    <dbReference type="NCBI Taxonomy" id="400727"/>
    <lineage>
        <taxon>Eukaryota</taxon>
        <taxon>Metazoa</taxon>
        <taxon>Spiralia</taxon>
        <taxon>Lophotrochozoa</taxon>
        <taxon>Mollusca</taxon>
        <taxon>Gastropoda</taxon>
        <taxon>Caenogastropoda</taxon>
        <taxon>Architaenioglossa</taxon>
        <taxon>Ampullarioidea</taxon>
        <taxon>Ampullariidae</taxon>
        <taxon>Pomacea</taxon>
    </lineage>
</organism>
<dbReference type="EMBL" id="PZQS01000002">
    <property type="protein sequence ID" value="PVD35833.1"/>
    <property type="molecule type" value="Genomic_DNA"/>
</dbReference>
<name>A0A2T7PQY0_POMCA</name>
<dbReference type="Proteomes" id="UP000245119">
    <property type="component" value="Linkage Group LG2"/>
</dbReference>
<sequence length="108" mass="12081">MHFARARSSAIAVCLHHSGSQPTVLRDPQPFRLTNTPWSRRLLMRVTSRQHPSDPTPPGPQGECVKKDEQEIKRVINKCEGAIGQQVSDRQRGVEWKEGDGQAPVLGF</sequence>
<protein>
    <submittedName>
        <fullName evidence="1">Uncharacterized protein</fullName>
    </submittedName>
</protein>
<evidence type="ECO:0000313" key="1">
    <source>
        <dbReference type="EMBL" id="PVD35833.1"/>
    </source>
</evidence>
<dbReference type="AlphaFoldDB" id="A0A2T7PQY0"/>
<keyword evidence="2" id="KW-1185">Reference proteome</keyword>
<gene>
    <name evidence="1" type="ORF">C0Q70_02802</name>
</gene>
<evidence type="ECO:0000313" key="2">
    <source>
        <dbReference type="Proteomes" id="UP000245119"/>
    </source>
</evidence>
<reference evidence="1 2" key="1">
    <citation type="submission" date="2018-04" db="EMBL/GenBank/DDBJ databases">
        <title>The genome of golden apple snail Pomacea canaliculata provides insight into stress tolerance and invasive adaptation.</title>
        <authorList>
            <person name="Liu C."/>
            <person name="Liu B."/>
            <person name="Ren Y."/>
            <person name="Zhang Y."/>
            <person name="Wang H."/>
            <person name="Li S."/>
            <person name="Jiang F."/>
            <person name="Yin L."/>
            <person name="Zhang G."/>
            <person name="Qian W."/>
            <person name="Fan W."/>
        </authorList>
    </citation>
    <scope>NUCLEOTIDE SEQUENCE [LARGE SCALE GENOMIC DNA]</scope>
    <source>
        <strain evidence="1">SZHN2017</strain>
        <tissue evidence="1">Muscle</tissue>
    </source>
</reference>